<keyword evidence="2" id="KW-0732">Signal</keyword>
<evidence type="ECO:0000256" key="2">
    <source>
        <dbReference type="SAM" id="SignalP"/>
    </source>
</evidence>
<gene>
    <name evidence="3" type="ORF">SAMN02745121_07165</name>
</gene>
<proteinExistence type="predicted"/>
<keyword evidence="4" id="KW-1185">Reference proteome</keyword>
<name>A0A1I2GCL9_9BACT</name>
<protein>
    <submittedName>
        <fullName evidence="3">Maltoporin (Phage lambda and maltose receptor)</fullName>
    </submittedName>
</protein>
<evidence type="ECO:0000256" key="1">
    <source>
        <dbReference type="SAM" id="MobiDB-lite"/>
    </source>
</evidence>
<feature type="signal peptide" evidence="2">
    <location>
        <begin position="1"/>
        <end position="25"/>
    </location>
</feature>
<evidence type="ECO:0000313" key="4">
    <source>
        <dbReference type="Proteomes" id="UP000199400"/>
    </source>
</evidence>
<organism evidence="3 4">
    <name type="scientific">Nannocystis exedens</name>
    <dbReference type="NCBI Taxonomy" id="54"/>
    <lineage>
        <taxon>Bacteria</taxon>
        <taxon>Pseudomonadati</taxon>
        <taxon>Myxococcota</taxon>
        <taxon>Polyangia</taxon>
        <taxon>Nannocystales</taxon>
        <taxon>Nannocystaceae</taxon>
        <taxon>Nannocystis</taxon>
    </lineage>
</organism>
<feature type="compositionally biased region" description="Low complexity" evidence="1">
    <location>
        <begin position="23"/>
        <end position="43"/>
    </location>
</feature>
<dbReference type="Pfam" id="PF02264">
    <property type="entry name" value="LamB"/>
    <property type="match status" value="1"/>
</dbReference>
<dbReference type="RefSeq" id="WP_096325834.1">
    <property type="nucleotide sequence ID" value="NZ_FOMX01000031.1"/>
</dbReference>
<sequence>MRRDLRPLLPLAVAFLGVAVSPAAAAQSPAAPPTTSQPTASTPPVTPAPAEPGPTEPGPEDSSVPVEPRPESVPATAAGPAPTAEKPPEAPVPEPKPAKPSSRGPHPHDPNSPPGLADGFHFGSYGRVIAGGDAGGRAGRNGDIVARGSRLDEANYAELELRREDYWKSTGAYTRIVATTAFANPIFHYNGQFAASLAIRNLYLEVRNAGVKGLSFWAGSRMYRGDDIYLLDFWPLDNLNTIGGGVGYTFKTGTELKFHAGLNQPTDPYYRQTILRPPAYNQFGAAEVAILDRQKLVSSVKLTHVWPVGESGGVKGILYGELHYVPEGQREVESKVYENVPKDKGFVGGAQVGAFTGKRSTYVNLTARFASGLAAYGELNAPRQLRPDRLTTGAYELLVTLSGNWERGPFGLLMGSYYRQFRNASRSLDWDDLNEGIVIARPQVWFAKIAGVALEASYQAQQRGVATEAEPNLFKPVFAQMGRFGLIPFITPGGPGAFQRPHIRLIYLLTVRDAAARSFYPAEDVFARRGIDHFIGVGAEWWFGSTSYFR</sequence>
<dbReference type="Gene3D" id="2.40.170.10">
    <property type="entry name" value="Porin, LamB type"/>
    <property type="match status" value="1"/>
</dbReference>
<dbReference type="GO" id="GO:0015288">
    <property type="term" value="F:porin activity"/>
    <property type="evidence" value="ECO:0007669"/>
    <property type="project" value="InterPro"/>
</dbReference>
<dbReference type="InterPro" id="IPR003192">
    <property type="entry name" value="Porin_LamB"/>
</dbReference>
<dbReference type="SUPFAM" id="SSF56935">
    <property type="entry name" value="Porins"/>
    <property type="match status" value="1"/>
</dbReference>
<dbReference type="InterPro" id="IPR036998">
    <property type="entry name" value="Porin_LamB_sf"/>
</dbReference>
<dbReference type="OrthoDB" id="5493648at2"/>
<dbReference type="Proteomes" id="UP000199400">
    <property type="component" value="Unassembled WGS sequence"/>
</dbReference>
<feature type="compositionally biased region" description="Pro residues" evidence="1">
    <location>
        <begin position="44"/>
        <end position="57"/>
    </location>
</feature>
<dbReference type="GO" id="GO:0016020">
    <property type="term" value="C:membrane"/>
    <property type="evidence" value="ECO:0007669"/>
    <property type="project" value="InterPro"/>
</dbReference>
<keyword evidence="3" id="KW-0675">Receptor</keyword>
<reference evidence="4" key="1">
    <citation type="submission" date="2016-10" db="EMBL/GenBank/DDBJ databases">
        <authorList>
            <person name="Varghese N."/>
            <person name="Submissions S."/>
        </authorList>
    </citation>
    <scope>NUCLEOTIDE SEQUENCE [LARGE SCALE GENOMIC DNA]</scope>
    <source>
        <strain evidence="4">ATCC 25963</strain>
    </source>
</reference>
<dbReference type="AlphaFoldDB" id="A0A1I2GCL9"/>
<dbReference type="GO" id="GO:0034219">
    <property type="term" value="P:carbohydrate transmembrane transport"/>
    <property type="evidence" value="ECO:0007669"/>
    <property type="project" value="InterPro"/>
</dbReference>
<feature type="region of interest" description="Disordered" evidence="1">
    <location>
        <begin position="23"/>
        <end position="120"/>
    </location>
</feature>
<dbReference type="EMBL" id="FOMX01000031">
    <property type="protein sequence ID" value="SFF14486.1"/>
    <property type="molecule type" value="Genomic_DNA"/>
</dbReference>
<feature type="chain" id="PRO_5011738843" evidence="2">
    <location>
        <begin position="26"/>
        <end position="550"/>
    </location>
</feature>
<feature type="compositionally biased region" description="Low complexity" evidence="1">
    <location>
        <begin position="60"/>
        <end position="84"/>
    </location>
</feature>
<evidence type="ECO:0000313" key="3">
    <source>
        <dbReference type="EMBL" id="SFF14486.1"/>
    </source>
</evidence>
<dbReference type="STRING" id="54.SAMN02745121_07165"/>
<accession>A0A1I2GCL9</accession>